<evidence type="ECO:0000256" key="13">
    <source>
        <dbReference type="SAM" id="SignalP"/>
    </source>
</evidence>
<name>A0A199UGV3_ANACO</name>
<keyword evidence="13" id="KW-0732">Signal</keyword>
<evidence type="ECO:0000256" key="6">
    <source>
        <dbReference type="ARBA" id="ARBA00022777"/>
    </source>
</evidence>
<evidence type="ECO:0000256" key="2">
    <source>
        <dbReference type="ARBA" id="ARBA00012513"/>
    </source>
</evidence>
<evidence type="ECO:0000256" key="8">
    <source>
        <dbReference type="ARBA" id="ARBA00047899"/>
    </source>
</evidence>
<dbReference type="GO" id="GO:0004674">
    <property type="term" value="F:protein serine/threonine kinase activity"/>
    <property type="evidence" value="ECO:0007669"/>
    <property type="project" value="UniProtKB-KW"/>
</dbReference>
<dbReference type="CDD" id="cd05574">
    <property type="entry name" value="STKc_phototropin_like"/>
    <property type="match status" value="1"/>
</dbReference>
<dbReference type="Pfam" id="PF00069">
    <property type="entry name" value="Pkinase"/>
    <property type="match status" value="2"/>
</dbReference>
<evidence type="ECO:0000313" key="15">
    <source>
        <dbReference type="EMBL" id="OAY63973.1"/>
    </source>
</evidence>
<dbReference type="SMART" id="SM00220">
    <property type="entry name" value="S_TKc"/>
    <property type="match status" value="1"/>
</dbReference>
<comment type="similarity">
    <text evidence="1">Belongs to the protein kinase superfamily. AGC Ser/Thr protein kinase family.</text>
</comment>
<keyword evidence="6 15" id="KW-0418">Kinase</keyword>
<evidence type="ECO:0000256" key="4">
    <source>
        <dbReference type="ARBA" id="ARBA00022679"/>
    </source>
</evidence>
<keyword evidence="5" id="KW-0547">Nucleotide-binding</keyword>
<organism evidence="15 16">
    <name type="scientific">Ananas comosus</name>
    <name type="common">Pineapple</name>
    <name type="synonym">Ananas ananas</name>
    <dbReference type="NCBI Taxonomy" id="4615"/>
    <lineage>
        <taxon>Eukaryota</taxon>
        <taxon>Viridiplantae</taxon>
        <taxon>Streptophyta</taxon>
        <taxon>Embryophyta</taxon>
        <taxon>Tracheophyta</taxon>
        <taxon>Spermatophyta</taxon>
        <taxon>Magnoliopsida</taxon>
        <taxon>Liliopsida</taxon>
        <taxon>Poales</taxon>
        <taxon>Bromeliaceae</taxon>
        <taxon>Bromelioideae</taxon>
        <taxon>Ananas</taxon>
    </lineage>
</organism>
<evidence type="ECO:0000256" key="10">
    <source>
        <dbReference type="ARBA" id="ARBA00053984"/>
    </source>
</evidence>
<dbReference type="AlphaFoldDB" id="A0A199UGV3"/>
<feature type="region of interest" description="Disordered" evidence="12">
    <location>
        <begin position="612"/>
        <end position="631"/>
    </location>
</feature>
<dbReference type="EC" id="2.7.11.1" evidence="2"/>
<feature type="domain" description="Protein kinase" evidence="14">
    <location>
        <begin position="413"/>
        <end position="752"/>
    </location>
</feature>
<evidence type="ECO:0000256" key="3">
    <source>
        <dbReference type="ARBA" id="ARBA00022527"/>
    </source>
</evidence>
<dbReference type="InterPro" id="IPR008271">
    <property type="entry name" value="Ser/Thr_kinase_AS"/>
</dbReference>
<dbReference type="FunFam" id="1.10.510.10:FF:000028">
    <property type="entry name" value="serine/threonine-protein kinase D6PK-like"/>
    <property type="match status" value="1"/>
</dbReference>
<keyword evidence="7" id="KW-0067">ATP-binding</keyword>
<evidence type="ECO:0000313" key="16">
    <source>
        <dbReference type="Proteomes" id="UP000092600"/>
    </source>
</evidence>
<dbReference type="FunFam" id="1.10.510.10:FF:000020">
    <property type="entry name" value="serine/threonine-protein kinase D6PK-like"/>
    <property type="match status" value="1"/>
</dbReference>
<dbReference type="PANTHER" id="PTHR45637">
    <property type="entry name" value="FLIPPASE KINASE 1-RELATED"/>
    <property type="match status" value="1"/>
</dbReference>
<evidence type="ECO:0000256" key="9">
    <source>
        <dbReference type="ARBA" id="ARBA00048679"/>
    </source>
</evidence>
<comment type="catalytic activity">
    <reaction evidence="9">
        <text>L-seryl-[protein] + ATP = O-phospho-L-seryl-[protein] + ADP + H(+)</text>
        <dbReference type="Rhea" id="RHEA:17989"/>
        <dbReference type="Rhea" id="RHEA-COMP:9863"/>
        <dbReference type="Rhea" id="RHEA-COMP:11604"/>
        <dbReference type="ChEBI" id="CHEBI:15378"/>
        <dbReference type="ChEBI" id="CHEBI:29999"/>
        <dbReference type="ChEBI" id="CHEBI:30616"/>
        <dbReference type="ChEBI" id="CHEBI:83421"/>
        <dbReference type="ChEBI" id="CHEBI:456216"/>
        <dbReference type="EC" id="2.7.11.1"/>
    </reaction>
</comment>
<feature type="compositionally biased region" description="Basic and acidic residues" evidence="12">
    <location>
        <begin position="212"/>
        <end position="226"/>
    </location>
</feature>
<dbReference type="Gene3D" id="3.30.200.20">
    <property type="entry name" value="Phosphorylase Kinase, domain 1"/>
    <property type="match status" value="1"/>
</dbReference>
<keyword evidence="4" id="KW-0808">Transferase</keyword>
<comment type="function">
    <text evidence="10">May play a role in the regulation of metabolism and signal transduction processes.</text>
</comment>
<evidence type="ECO:0000256" key="5">
    <source>
        <dbReference type="ARBA" id="ARBA00022741"/>
    </source>
</evidence>
<evidence type="ECO:0000256" key="11">
    <source>
        <dbReference type="ARBA" id="ARBA00074231"/>
    </source>
</evidence>
<comment type="caution">
    <text evidence="15">The sequence shown here is derived from an EMBL/GenBank/DDBJ whole genome shotgun (WGS) entry which is preliminary data.</text>
</comment>
<sequence length="802" mass="88719">MPLFRVFSLWISIRWPFASLPNMGSSGCTSEIVEVKEEMNELRSTGSVPLRVKVKREDKNGKSHDYPLEDDLDQLLKAIDVRTSSRVFPSQAGSDLLHKNSYKRFVKVGTSQASGIGISDSVTLKQALRRLCISQASEMAAMKRLSKPIGLSGVSEAGLIKKLYATVVVQSSDTLDEEKGNLLEISIMPEKATDDSTSQNASMRDQSSTTDRGTKIRIQDVIRQDPAELSESPKAALETDKKGKAVSKASVVSSQGGACPVKSIASPRLVKPAFRNKPCIKKKVKPEPSSVSSSSIHVETNKFDSLSNKCKLGHQKEPIPPSSSSEKSVGSTLIESTNFVTNVSECSRIREKGECSQSSKSSIGDYSSSTSFSDDSHCGFSGNSNKPHMSKDVRWVAIRRVVMRQGSLGLDNFDLIKRLGSGDIGTVYLAELIGSDCLFALKIMDIEFLISRKKMMRAQTERDILQMLDHPFLPALYAYFTTDNLSCLVMEYCPKGDLHVLRQKQPMRSFTEPAARFYVAEVLLALEYLHMLGVIYRDLKPENVLVREDGHIMLSDFDLSLRCSVSPTLLRSSSLVREEDLSRKLSGPCADKSCIDPLCIQPSWPQVSCFTPRLASSSTPSKSRKPKLGLSNRASSFPQLVVEPTDARSNSFVGTHEYLAPEIIRGDGHGSAVDWWTFGIFLYELLYGKTPFKGRDNEETLSNAVSQSLRFPENSNVSFHARDLIRGLLVKEPENRLGTVKGAAEIKQHPFFEGLNWALIRCAAPPETPRSYDVGTPVMMRKKKQGKCLAFGSNEDVEFELF</sequence>
<dbReference type="Gene3D" id="1.10.510.10">
    <property type="entry name" value="Transferase(Phosphotransferase) domain 1"/>
    <property type="match status" value="1"/>
</dbReference>
<feature type="chain" id="PRO_5008285252" description="Protein kinase G11A" evidence="13">
    <location>
        <begin position="19"/>
        <end position="802"/>
    </location>
</feature>
<evidence type="ECO:0000259" key="14">
    <source>
        <dbReference type="PROSITE" id="PS50011"/>
    </source>
</evidence>
<dbReference type="PROSITE" id="PS00108">
    <property type="entry name" value="PROTEIN_KINASE_ST"/>
    <property type="match status" value="1"/>
</dbReference>
<dbReference type="STRING" id="4615.A0A199UGV3"/>
<proteinExistence type="inferred from homology"/>
<evidence type="ECO:0000256" key="1">
    <source>
        <dbReference type="ARBA" id="ARBA00009903"/>
    </source>
</evidence>
<dbReference type="InterPro" id="IPR011009">
    <property type="entry name" value="Kinase-like_dom_sf"/>
</dbReference>
<feature type="region of interest" description="Disordered" evidence="12">
    <location>
        <begin position="189"/>
        <end position="245"/>
    </location>
</feature>
<reference evidence="15 16" key="1">
    <citation type="journal article" date="2016" name="DNA Res.">
        <title>The draft genome of MD-2 pineapple using hybrid error correction of long reads.</title>
        <authorList>
            <person name="Redwan R.M."/>
            <person name="Saidin A."/>
            <person name="Kumar S.V."/>
        </authorList>
    </citation>
    <scope>NUCLEOTIDE SEQUENCE [LARGE SCALE GENOMIC DNA]</scope>
    <source>
        <strain evidence="16">cv. MD2</strain>
        <tissue evidence="15">Leaf</tissue>
    </source>
</reference>
<dbReference type="EMBL" id="LSRQ01008292">
    <property type="protein sequence ID" value="OAY63973.1"/>
    <property type="molecule type" value="Genomic_DNA"/>
</dbReference>
<evidence type="ECO:0000256" key="12">
    <source>
        <dbReference type="SAM" id="MobiDB-lite"/>
    </source>
</evidence>
<dbReference type="PROSITE" id="PS51257">
    <property type="entry name" value="PROKAR_LIPOPROTEIN"/>
    <property type="match status" value="1"/>
</dbReference>
<evidence type="ECO:0000256" key="7">
    <source>
        <dbReference type="ARBA" id="ARBA00022840"/>
    </source>
</evidence>
<feature type="signal peptide" evidence="13">
    <location>
        <begin position="1"/>
        <end position="18"/>
    </location>
</feature>
<accession>A0A199UGV3</accession>
<dbReference type="SUPFAM" id="SSF56112">
    <property type="entry name" value="Protein kinase-like (PK-like)"/>
    <property type="match status" value="1"/>
</dbReference>
<keyword evidence="3" id="KW-0723">Serine/threonine-protein kinase</keyword>
<feature type="compositionally biased region" description="Polar residues" evidence="12">
    <location>
        <begin position="195"/>
        <end position="211"/>
    </location>
</feature>
<dbReference type="Proteomes" id="UP000092600">
    <property type="component" value="Unassembled WGS sequence"/>
</dbReference>
<gene>
    <name evidence="15" type="ORF">ACMD2_04002</name>
</gene>
<protein>
    <recommendedName>
        <fullName evidence="11">Protein kinase G11A</fullName>
        <ecNumber evidence="2">2.7.11.1</ecNumber>
    </recommendedName>
</protein>
<dbReference type="GO" id="GO:0005524">
    <property type="term" value="F:ATP binding"/>
    <property type="evidence" value="ECO:0007669"/>
    <property type="project" value="UniProtKB-KW"/>
</dbReference>
<comment type="catalytic activity">
    <reaction evidence="8">
        <text>L-threonyl-[protein] + ATP = O-phospho-L-threonyl-[protein] + ADP + H(+)</text>
        <dbReference type="Rhea" id="RHEA:46608"/>
        <dbReference type="Rhea" id="RHEA-COMP:11060"/>
        <dbReference type="Rhea" id="RHEA-COMP:11605"/>
        <dbReference type="ChEBI" id="CHEBI:15378"/>
        <dbReference type="ChEBI" id="CHEBI:30013"/>
        <dbReference type="ChEBI" id="CHEBI:30616"/>
        <dbReference type="ChEBI" id="CHEBI:61977"/>
        <dbReference type="ChEBI" id="CHEBI:456216"/>
        <dbReference type="EC" id="2.7.11.1"/>
    </reaction>
</comment>
<dbReference type="InterPro" id="IPR000719">
    <property type="entry name" value="Prot_kinase_dom"/>
</dbReference>
<dbReference type="PROSITE" id="PS50011">
    <property type="entry name" value="PROTEIN_KINASE_DOM"/>
    <property type="match status" value="1"/>
</dbReference>